<dbReference type="OrthoDB" id="8219379at2"/>
<evidence type="ECO:0000313" key="2">
    <source>
        <dbReference type="EMBL" id="RDV01861.1"/>
    </source>
</evidence>
<comment type="caution">
    <text evidence="2">The sequence shown here is derived from an EMBL/GenBank/DDBJ whole genome shotgun (WGS) entry which is preliminary data.</text>
</comment>
<evidence type="ECO:0000256" key="1">
    <source>
        <dbReference type="SAM" id="Phobius"/>
    </source>
</evidence>
<keyword evidence="1" id="KW-0472">Membrane</keyword>
<dbReference type="EMBL" id="QRGO01000002">
    <property type="protein sequence ID" value="RDV01861.1"/>
    <property type="molecule type" value="Genomic_DNA"/>
</dbReference>
<proteinExistence type="predicted"/>
<keyword evidence="1" id="KW-0812">Transmembrane</keyword>
<protein>
    <submittedName>
        <fullName evidence="2">Uncharacterized protein</fullName>
    </submittedName>
</protein>
<feature type="transmembrane region" description="Helical" evidence="1">
    <location>
        <begin position="41"/>
        <end position="62"/>
    </location>
</feature>
<dbReference type="Proteomes" id="UP000263993">
    <property type="component" value="Unassembled WGS sequence"/>
</dbReference>
<feature type="transmembrane region" description="Helical" evidence="1">
    <location>
        <begin position="91"/>
        <end position="109"/>
    </location>
</feature>
<reference evidence="3" key="1">
    <citation type="submission" date="2018-08" db="EMBL/GenBank/DDBJ databases">
        <authorList>
            <person name="Kim S.-J."/>
            <person name="Jung G.-Y."/>
        </authorList>
    </citation>
    <scope>NUCLEOTIDE SEQUENCE [LARGE SCALE GENOMIC DNA]</scope>
    <source>
        <strain evidence="3">GY_H</strain>
    </source>
</reference>
<gene>
    <name evidence="2" type="ORF">DXH78_14660</name>
</gene>
<evidence type="ECO:0000313" key="3">
    <source>
        <dbReference type="Proteomes" id="UP000263993"/>
    </source>
</evidence>
<name>A0A371B321_9BRAD</name>
<keyword evidence="3" id="KW-1185">Reference proteome</keyword>
<sequence length="237" mass="25177">MRFIIGFLSGILGALAGWFALAMLVMALAGPDRDGGVAMGAFFNIGPIGGVIGFVAGVLLYLKFGMTAEAPADAGVAGPSRAPKRKRVSRPFAIVVVAVLALLAWGAWYELIRSPYMTRGFMTLELQFRLPSGMSLPADPTGVHIAVKEGSQTLEPALGPAWQGTDEGRPVIRAHVTLSLKTGARSVTLALPGVQQQTWPIDLPRDPGPTPGYAPWQLASGRSEPKIEMNFRLSADR</sequence>
<dbReference type="RefSeq" id="WP_115517984.1">
    <property type="nucleotide sequence ID" value="NZ_QRGO01000002.1"/>
</dbReference>
<dbReference type="AlphaFoldDB" id="A0A371B321"/>
<feature type="transmembrane region" description="Helical" evidence="1">
    <location>
        <begin position="7"/>
        <end position="29"/>
    </location>
</feature>
<accession>A0A371B321</accession>
<keyword evidence="1" id="KW-1133">Transmembrane helix</keyword>
<organism evidence="2 3">
    <name type="scientific">Undibacter mobilis</name>
    <dbReference type="NCBI Taxonomy" id="2292256"/>
    <lineage>
        <taxon>Bacteria</taxon>
        <taxon>Pseudomonadati</taxon>
        <taxon>Pseudomonadota</taxon>
        <taxon>Alphaproteobacteria</taxon>
        <taxon>Hyphomicrobiales</taxon>
        <taxon>Nitrobacteraceae</taxon>
        <taxon>Undibacter</taxon>
    </lineage>
</organism>